<dbReference type="InterPro" id="IPR010664">
    <property type="entry name" value="LipoPS_assembly_LptC-rel"/>
</dbReference>
<evidence type="ECO:0000313" key="2">
    <source>
        <dbReference type="Proteomes" id="UP001628220"/>
    </source>
</evidence>
<evidence type="ECO:0008006" key="3">
    <source>
        <dbReference type="Google" id="ProtNLM"/>
    </source>
</evidence>
<dbReference type="Pfam" id="PF06835">
    <property type="entry name" value="LptC"/>
    <property type="match status" value="1"/>
</dbReference>
<accession>A0ABQ0DZZ7</accession>
<gene>
    <name evidence="1" type="ORF">Tsumi_01490</name>
</gene>
<keyword evidence="2" id="KW-1185">Reference proteome</keyword>
<protein>
    <recommendedName>
        <fullName evidence="3">LPS export ABC transporter protein LptC</fullName>
    </recommendedName>
</protein>
<dbReference type="InterPro" id="IPR026265">
    <property type="entry name" value="LptC"/>
</dbReference>
<dbReference type="EMBL" id="BAAFSF010000001">
    <property type="protein sequence ID" value="GAB1251045.1"/>
    <property type="molecule type" value="Genomic_DNA"/>
</dbReference>
<comment type="caution">
    <text evidence="1">The sequence shown here is derived from an EMBL/GenBank/DDBJ whole genome shotgun (WGS) entry which is preliminary data.</text>
</comment>
<name>A0ABQ0DZZ7_9PORP</name>
<reference evidence="1 2" key="1">
    <citation type="journal article" date="2025" name="Int. J. Syst. Evol. Microbiol.">
        <title>Desulfovibrio falkowii sp. nov., Porphyromonas miyakawae sp. nov., Mediterraneibacter flintii sp. nov. and Owariibacterium komagatae gen. nov., sp. nov., isolated from human faeces.</title>
        <authorList>
            <person name="Hamaguchi T."/>
            <person name="Ohara M."/>
            <person name="Hisatomi A."/>
            <person name="Sekiguchi K."/>
            <person name="Takeda J.I."/>
            <person name="Ueyama J."/>
            <person name="Ito M."/>
            <person name="Nishiwaki H."/>
            <person name="Ogi T."/>
            <person name="Hirayama M."/>
            <person name="Ohkuma M."/>
            <person name="Sakamoto M."/>
            <person name="Ohno K."/>
        </authorList>
    </citation>
    <scope>NUCLEOTIDE SEQUENCE [LARGE SCALE GENOMIC DNA]</scope>
    <source>
        <strain evidence="1 2">13CB11C</strain>
    </source>
</reference>
<organism evidence="1 2">
    <name type="scientific">Porphyromonas miyakawae</name>
    <dbReference type="NCBI Taxonomy" id="3137470"/>
    <lineage>
        <taxon>Bacteria</taxon>
        <taxon>Pseudomonadati</taxon>
        <taxon>Bacteroidota</taxon>
        <taxon>Bacteroidia</taxon>
        <taxon>Bacteroidales</taxon>
        <taxon>Porphyromonadaceae</taxon>
        <taxon>Porphyromonas</taxon>
    </lineage>
</organism>
<dbReference type="NCBIfam" id="TIGR04409">
    <property type="entry name" value="LptC_YrbK"/>
    <property type="match status" value="1"/>
</dbReference>
<proteinExistence type="predicted"/>
<dbReference type="Gene3D" id="2.60.450.10">
    <property type="entry name" value="Lipopolysaccharide (LPS) transport protein A like domain"/>
    <property type="match status" value="1"/>
</dbReference>
<evidence type="ECO:0000313" key="1">
    <source>
        <dbReference type="EMBL" id="GAB1251045.1"/>
    </source>
</evidence>
<sequence length="159" mass="18316">MEHITFDANAGYSMLTRNVDVAVSDSGQTKYRLLTDAWYIYDQGDSSRWFFPEGFLAKEIDSLKTMPTQLSSDTAYYFTIQDTWLFLGNVKVVNERGERFFAKQLYWDKPHNHVYSEDTVNIISGERHLTGSGFSANQDFTLYSIYNNNGVTVVEDDDK</sequence>
<dbReference type="Proteomes" id="UP001628220">
    <property type="component" value="Unassembled WGS sequence"/>
</dbReference>